<dbReference type="Proteomes" id="UP000603141">
    <property type="component" value="Unassembled WGS sequence"/>
</dbReference>
<name>A0A934S6I9_9BACT</name>
<comment type="caution">
    <text evidence="2">The sequence shown here is derived from an EMBL/GenBank/DDBJ whole genome shotgun (WGS) entry which is preliminary data.</text>
</comment>
<feature type="transmembrane region" description="Helical" evidence="1">
    <location>
        <begin position="29"/>
        <end position="49"/>
    </location>
</feature>
<keyword evidence="1" id="KW-0472">Membrane</keyword>
<sequence length="133" mass="14346">MRLPIFLSSATIIALGFFAMRFLERAPATGFLTGALQLGGGLLICGLFAIRSQTHWHGVIGAGVVSLLGAARGLANVAKLPGYFSGTRHDGPAPLFESSVALICVILMFRVLRYLQAERLRRMLEEDDAKLDS</sequence>
<dbReference type="AlphaFoldDB" id="A0A934S6I9"/>
<proteinExistence type="predicted"/>
<accession>A0A934S6I9</accession>
<reference evidence="2" key="1">
    <citation type="submission" date="2021-01" db="EMBL/GenBank/DDBJ databases">
        <title>Modified the classification status of verrucomicrobia.</title>
        <authorList>
            <person name="Feng X."/>
        </authorList>
    </citation>
    <scope>NUCLEOTIDE SEQUENCE</scope>
    <source>
        <strain evidence="2">KCTC 22041</strain>
    </source>
</reference>
<keyword evidence="1" id="KW-1133">Transmembrane helix</keyword>
<feature type="transmembrane region" description="Helical" evidence="1">
    <location>
        <begin position="56"/>
        <end position="75"/>
    </location>
</feature>
<evidence type="ECO:0000313" key="2">
    <source>
        <dbReference type="EMBL" id="MBK1882165.1"/>
    </source>
</evidence>
<evidence type="ECO:0000313" key="3">
    <source>
        <dbReference type="Proteomes" id="UP000603141"/>
    </source>
</evidence>
<organism evidence="2 3">
    <name type="scientific">Luteolibacter pohnpeiensis</name>
    <dbReference type="NCBI Taxonomy" id="454153"/>
    <lineage>
        <taxon>Bacteria</taxon>
        <taxon>Pseudomonadati</taxon>
        <taxon>Verrucomicrobiota</taxon>
        <taxon>Verrucomicrobiia</taxon>
        <taxon>Verrucomicrobiales</taxon>
        <taxon>Verrucomicrobiaceae</taxon>
        <taxon>Luteolibacter</taxon>
    </lineage>
</organism>
<gene>
    <name evidence="2" type="ORF">JIN85_07055</name>
</gene>
<dbReference type="EMBL" id="JAENIJ010000008">
    <property type="protein sequence ID" value="MBK1882165.1"/>
    <property type="molecule type" value="Genomic_DNA"/>
</dbReference>
<feature type="transmembrane region" description="Helical" evidence="1">
    <location>
        <begin position="95"/>
        <end position="115"/>
    </location>
</feature>
<dbReference type="RefSeq" id="WP_200269039.1">
    <property type="nucleotide sequence ID" value="NZ_JAENIJ010000008.1"/>
</dbReference>
<protein>
    <submittedName>
        <fullName evidence="2">Uncharacterized protein</fullName>
    </submittedName>
</protein>
<evidence type="ECO:0000256" key="1">
    <source>
        <dbReference type="SAM" id="Phobius"/>
    </source>
</evidence>
<feature type="transmembrane region" description="Helical" evidence="1">
    <location>
        <begin position="5"/>
        <end position="23"/>
    </location>
</feature>
<keyword evidence="3" id="KW-1185">Reference proteome</keyword>
<keyword evidence="1" id="KW-0812">Transmembrane</keyword>